<dbReference type="PANTHER" id="PTHR31385">
    <property type="entry name" value="PUTATIVE (DUF220)-RELATED"/>
    <property type="match status" value="1"/>
</dbReference>
<evidence type="ECO:0000256" key="10">
    <source>
        <dbReference type="ARBA" id="ARBA00023277"/>
    </source>
</evidence>
<evidence type="ECO:0000256" key="3">
    <source>
        <dbReference type="ARBA" id="ARBA00007790"/>
    </source>
</evidence>
<evidence type="ECO:0000256" key="9">
    <source>
        <dbReference type="ARBA" id="ARBA00023211"/>
    </source>
</evidence>
<gene>
    <name evidence="15" type="ORF">K7X08_026082</name>
</gene>
<comment type="subcellular location">
    <subcellularLocation>
        <location evidence="2">Cytoplasm</location>
    </subcellularLocation>
</comment>
<dbReference type="Gene3D" id="3.30.530.20">
    <property type="match status" value="1"/>
</dbReference>
<keyword evidence="4" id="KW-0963">Cytoplasm</keyword>
<dbReference type="InterPro" id="IPR029044">
    <property type="entry name" value="Nucleotide-diphossugar_trans"/>
</dbReference>
<evidence type="ECO:0000259" key="14">
    <source>
        <dbReference type="Pfam" id="PF02713"/>
    </source>
</evidence>
<name>A0A9Q1N1V7_9SOLA</name>
<dbReference type="GO" id="GO:0005737">
    <property type="term" value="C:cytoplasm"/>
    <property type="evidence" value="ECO:0007669"/>
    <property type="project" value="UniProtKB-SubCell"/>
</dbReference>
<keyword evidence="9" id="KW-0464">Manganese</keyword>
<evidence type="ECO:0000256" key="2">
    <source>
        <dbReference type="ARBA" id="ARBA00004496"/>
    </source>
</evidence>
<keyword evidence="10" id="KW-0119">Carbohydrate metabolism</keyword>
<dbReference type="CDD" id="cd02537">
    <property type="entry name" value="GT8_Glycogenin"/>
    <property type="match status" value="1"/>
</dbReference>
<dbReference type="GO" id="GO:0047216">
    <property type="term" value="F:inositol 3-alpha-galactosyltransferase activity"/>
    <property type="evidence" value="ECO:0007669"/>
    <property type="project" value="UniProtKB-EC"/>
</dbReference>
<comment type="catalytic activity">
    <reaction evidence="11">
        <text>myo-inositol + UDP-alpha-D-galactose = alpha-D-galactosyl-(1-&gt;3)-1D-myo-inositol + UDP + H(+)</text>
        <dbReference type="Rhea" id="RHEA:12464"/>
        <dbReference type="ChEBI" id="CHEBI:15378"/>
        <dbReference type="ChEBI" id="CHEBI:17268"/>
        <dbReference type="ChEBI" id="CHEBI:17505"/>
        <dbReference type="ChEBI" id="CHEBI:58223"/>
        <dbReference type="ChEBI" id="CHEBI:66914"/>
        <dbReference type="EC" id="2.4.1.123"/>
    </reaction>
</comment>
<feature type="domain" description="DUF220" evidence="14">
    <location>
        <begin position="503"/>
        <end position="573"/>
    </location>
</feature>
<dbReference type="EMBL" id="JAJAGQ010000001">
    <property type="protein sequence ID" value="KAJ8574277.1"/>
    <property type="molecule type" value="Genomic_DNA"/>
</dbReference>
<dbReference type="AlphaFoldDB" id="A0A9Q1N1V7"/>
<evidence type="ECO:0000256" key="11">
    <source>
        <dbReference type="ARBA" id="ARBA00050449"/>
    </source>
</evidence>
<dbReference type="EC" id="2.4.1.-" evidence="13"/>
<dbReference type="InterPro" id="IPR003863">
    <property type="entry name" value="DUF220"/>
</dbReference>
<keyword evidence="7" id="KW-0479">Metal-binding</keyword>
<evidence type="ECO:0000256" key="8">
    <source>
        <dbReference type="ARBA" id="ARBA00023144"/>
    </source>
</evidence>
<keyword evidence="5" id="KW-0328">Glycosyltransferase</keyword>
<dbReference type="SUPFAM" id="SSF55961">
    <property type="entry name" value="Bet v1-like"/>
    <property type="match status" value="1"/>
</dbReference>
<dbReference type="OrthoDB" id="530906at2759"/>
<dbReference type="Pfam" id="PF01501">
    <property type="entry name" value="Glyco_transf_8"/>
    <property type="match status" value="1"/>
</dbReference>
<dbReference type="GO" id="GO:0070417">
    <property type="term" value="P:cellular response to cold"/>
    <property type="evidence" value="ECO:0007669"/>
    <property type="project" value="UniProtKB-ARBA"/>
</dbReference>
<keyword evidence="6" id="KW-0808">Transferase</keyword>
<dbReference type="InterPro" id="IPR023393">
    <property type="entry name" value="START-like_dom_sf"/>
</dbReference>
<evidence type="ECO:0000256" key="5">
    <source>
        <dbReference type="ARBA" id="ARBA00022676"/>
    </source>
</evidence>
<reference evidence="16" key="1">
    <citation type="journal article" date="2023" name="Proc. Natl. Acad. Sci. U.S.A.">
        <title>Genomic and structural basis for evolution of tropane alkaloid biosynthesis.</title>
        <authorList>
            <person name="Wanga Y.-J."/>
            <person name="Taina T."/>
            <person name="Yua J.-Y."/>
            <person name="Lia J."/>
            <person name="Xua B."/>
            <person name="Chenc J."/>
            <person name="D'Auriad J.C."/>
            <person name="Huanga J.-P."/>
            <person name="Huanga S.-X."/>
        </authorList>
    </citation>
    <scope>NUCLEOTIDE SEQUENCE [LARGE SCALE GENOMIC DNA]</scope>
    <source>
        <strain evidence="16">cv. KIB-2019</strain>
    </source>
</reference>
<comment type="cofactor">
    <cofactor evidence="1">
        <name>a divalent metal cation</name>
        <dbReference type="ChEBI" id="CHEBI:60240"/>
    </cofactor>
</comment>
<dbReference type="PANTHER" id="PTHR31385:SF1">
    <property type="entry name" value="PUTATIVE (DUF220)-RELATED"/>
    <property type="match status" value="1"/>
</dbReference>
<dbReference type="Proteomes" id="UP001152561">
    <property type="component" value="Unassembled WGS sequence"/>
</dbReference>
<keyword evidence="8" id="KW-0299">Galactose metabolism</keyword>
<comment type="function">
    <text evidence="12">Galactinol synthase involved in the biosynthesis of raffinose family oligosaccharides (RFOs) that function as osmoprotectants. May promote plant stress tolerance.</text>
</comment>
<dbReference type="FunFam" id="3.90.550.10:FF:000049">
    <property type="entry name" value="Hexosyltransferase"/>
    <property type="match status" value="1"/>
</dbReference>
<accession>A0A9Q1N1V7</accession>
<dbReference type="Gene3D" id="3.90.550.10">
    <property type="entry name" value="Spore Coat Polysaccharide Biosynthesis Protein SpsA, Chain A"/>
    <property type="match status" value="1"/>
</dbReference>
<dbReference type="Pfam" id="PF02713">
    <property type="entry name" value="DUF220"/>
    <property type="match status" value="1"/>
</dbReference>
<organism evidence="15 16">
    <name type="scientific">Anisodus acutangulus</name>
    <dbReference type="NCBI Taxonomy" id="402998"/>
    <lineage>
        <taxon>Eukaryota</taxon>
        <taxon>Viridiplantae</taxon>
        <taxon>Streptophyta</taxon>
        <taxon>Embryophyta</taxon>
        <taxon>Tracheophyta</taxon>
        <taxon>Spermatophyta</taxon>
        <taxon>Magnoliopsida</taxon>
        <taxon>eudicotyledons</taxon>
        <taxon>Gunneridae</taxon>
        <taxon>Pentapetalae</taxon>
        <taxon>asterids</taxon>
        <taxon>lamiids</taxon>
        <taxon>Solanales</taxon>
        <taxon>Solanaceae</taxon>
        <taxon>Solanoideae</taxon>
        <taxon>Hyoscyameae</taxon>
        <taxon>Anisodus</taxon>
    </lineage>
</organism>
<comment type="similarity">
    <text evidence="3">Belongs to the glycosyltransferase 8 family. Galactosyltransferase subfamily.</text>
</comment>
<evidence type="ECO:0000256" key="13">
    <source>
        <dbReference type="RuleBase" id="RU362027"/>
    </source>
</evidence>
<sequence length="671" mass="77009">MAGELPAGIFSVSKKVSTLSTSHVKKAYVTFLAGNGDYVKGVVGLAKGLRKAKSVYPLVVAVLPDVPEEHRKMIRKQGCIVREIEPLYPPKHQIQFVAAYYVLNYSKLRLWNFEEYEKMVYLDADIQVYENIDHLLDDTTEHGYLYAVMDCFCEKEWNHSIQYSVGYCQQHCPDKKKVITWPTGSSPPPLYFNAGMFVFQPSRVTYDNLLQAVQITPPTPFAEQDFLNTFFQQVYKPIPLAYNLVLAMLWRHPENVDLETVKVVHYCAAGSKPWRYTGKEENMDREDIKMLVKKWWDIYNDASLDYSTVPKQLILLSCSQNIWLSKSLQSIPICSMKTEGRSIDILENTSNVHNRLPRQMIHSFFSGFQEKVQDCVKSNFKRLKIGHDKSISSIMRGNNRGATVVIDVDKEKQLQSWKENPRWIDPPPDVKVSVPKGSLCNLNVKVNIGLPPDTVYDIVTDPENKKVFKNIKEVLSRKVLVDEGSRQVVELEQAAIWRFLWWSGTISVHVLVDQNRKDYTMKFKQAKTGFMERFEGHWKVEPLLVDEDLCHPFRPKTLADYITYTKGKGRIGSTVSLDQLIQPAIVPPPPISWYLRGITTKTTEMIITDLVAEAARIRGSSGNDGYQGLKLNEESSVESQVGDIRDIKERWALRRRTARHHRRRSSSIVKP</sequence>
<evidence type="ECO:0000313" key="15">
    <source>
        <dbReference type="EMBL" id="KAJ8574277.1"/>
    </source>
</evidence>
<dbReference type="SUPFAM" id="SSF53448">
    <property type="entry name" value="Nucleotide-diphospho-sugar transferases"/>
    <property type="match status" value="1"/>
</dbReference>
<keyword evidence="16" id="KW-1185">Reference proteome</keyword>
<evidence type="ECO:0000256" key="1">
    <source>
        <dbReference type="ARBA" id="ARBA00001968"/>
    </source>
</evidence>
<evidence type="ECO:0000256" key="6">
    <source>
        <dbReference type="ARBA" id="ARBA00022679"/>
    </source>
</evidence>
<evidence type="ECO:0000256" key="12">
    <source>
        <dbReference type="ARBA" id="ARBA00057832"/>
    </source>
</evidence>
<comment type="caution">
    <text evidence="15">The sequence shown here is derived from an EMBL/GenBank/DDBJ whole genome shotgun (WGS) entry which is preliminary data.</text>
</comment>
<protein>
    <recommendedName>
        <fullName evidence="13">Hexosyltransferase</fullName>
        <ecNumber evidence="13">2.4.1.-</ecNumber>
    </recommendedName>
</protein>
<evidence type="ECO:0000256" key="7">
    <source>
        <dbReference type="ARBA" id="ARBA00022723"/>
    </source>
</evidence>
<dbReference type="GO" id="GO:0046872">
    <property type="term" value="F:metal ion binding"/>
    <property type="evidence" value="ECO:0007669"/>
    <property type="project" value="UniProtKB-KW"/>
</dbReference>
<dbReference type="GO" id="GO:0006012">
    <property type="term" value="P:galactose metabolic process"/>
    <property type="evidence" value="ECO:0007669"/>
    <property type="project" value="UniProtKB-KW"/>
</dbReference>
<evidence type="ECO:0000313" key="16">
    <source>
        <dbReference type="Proteomes" id="UP001152561"/>
    </source>
</evidence>
<evidence type="ECO:0000256" key="4">
    <source>
        <dbReference type="ARBA" id="ARBA00022490"/>
    </source>
</evidence>
<dbReference type="InterPro" id="IPR002495">
    <property type="entry name" value="Glyco_trans_8"/>
</dbReference>
<proteinExistence type="inferred from homology"/>